<name>A0A7H2BMS4_9MICC</name>
<dbReference type="CDD" id="cd07344">
    <property type="entry name" value="M48_yhfN_like"/>
    <property type="match status" value="1"/>
</dbReference>
<dbReference type="PANTHER" id="PTHR30399">
    <property type="entry name" value="UNCHARACTERIZED PROTEIN YGJP"/>
    <property type="match status" value="1"/>
</dbReference>
<dbReference type="Gene3D" id="3.30.2010.10">
    <property type="entry name" value="Metalloproteases ('zincins'), catalytic domain"/>
    <property type="match status" value="1"/>
</dbReference>
<proteinExistence type="predicted"/>
<dbReference type="InterPro" id="IPR002725">
    <property type="entry name" value="YgjP-like_metallopeptidase"/>
</dbReference>
<reference evidence="2 3" key="1">
    <citation type="submission" date="2020-09" db="EMBL/GenBank/DDBJ databases">
        <title>Investigation of environmental microbe.</title>
        <authorList>
            <person name="Ou Y."/>
            <person name="Kang Q."/>
        </authorList>
    </citation>
    <scope>NUCLEOTIDE SEQUENCE [LARGE SCALE GENOMIC DNA]</scope>
    <source>
        <strain evidence="2 3">KJZ-9</strain>
    </source>
</reference>
<organism evidence="2 3">
    <name type="scientific">Rothia amarae</name>
    <dbReference type="NCBI Taxonomy" id="169480"/>
    <lineage>
        <taxon>Bacteria</taxon>
        <taxon>Bacillati</taxon>
        <taxon>Actinomycetota</taxon>
        <taxon>Actinomycetes</taxon>
        <taxon>Micrococcales</taxon>
        <taxon>Micrococcaceae</taxon>
        <taxon>Rothia</taxon>
    </lineage>
</organism>
<evidence type="ECO:0000313" key="3">
    <source>
        <dbReference type="Proteomes" id="UP000516421"/>
    </source>
</evidence>
<evidence type="ECO:0000259" key="1">
    <source>
        <dbReference type="Pfam" id="PF01863"/>
    </source>
</evidence>
<dbReference type="PANTHER" id="PTHR30399:SF1">
    <property type="entry name" value="UTP PYROPHOSPHATASE"/>
    <property type="match status" value="1"/>
</dbReference>
<dbReference type="KEGG" id="rama:IDM48_03955"/>
<sequence>MPEIVVVRSSRRRKTVSARMDDDGRARLMVPATSSPREVQEYIQKLLPDLLKQRQRNKRQQDARASDEYLIARAEALMERLPKMTRPTSIRWVTNQNTRWGSATPSRGSIRLSHVLQGAPEYVIDFVLHHELCHFIELNHSARFRALESLYSRKAEAEAYLAGLSAGLKFQKLKG</sequence>
<gene>
    <name evidence="2" type="ORF">IDM48_03955</name>
</gene>
<dbReference type="Pfam" id="PF01863">
    <property type="entry name" value="YgjP-like"/>
    <property type="match status" value="1"/>
</dbReference>
<dbReference type="InterPro" id="IPR053136">
    <property type="entry name" value="UTP_pyrophosphatase-like"/>
</dbReference>
<feature type="domain" description="YgjP-like metallopeptidase" evidence="1">
    <location>
        <begin position="68"/>
        <end position="147"/>
    </location>
</feature>
<keyword evidence="3" id="KW-1185">Reference proteome</keyword>
<dbReference type="EMBL" id="CP061538">
    <property type="protein sequence ID" value="QNV40970.1"/>
    <property type="molecule type" value="Genomic_DNA"/>
</dbReference>
<dbReference type="AlphaFoldDB" id="A0A7H2BMS4"/>
<evidence type="ECO:0000313" key="2">
    <source>
        <dbReference type="EMBL" id="QNV40970.1"/>
    </source>
</evidence>
<protein>
    <submittedName>
        <fullName evidence="2">M48 family metallopeptidase</fullName>
    </submittedName>
</protein>
<accession>A0A7H2BMS4</accession>
<dbReference type="Proteomes" id="UP000516421">
    <property type="component" value="Chromosome"/>
</dbReference>